<dbReference type="PROSITE" id="PS01081">
    <property type="entry name" value="HTH_TETR_1"/>
    <property type="match status" value="1"/>
</dbReference>
<feature type="DNA-binding region" description="H-T-H motif" evidence="4">
    <location>
        <begin position="37"/>
        <end position="56"/>
    </location>
</feature>
<dbReference type="Proteomes" id="UP000321949">
    <property type="component" value="Unassembled WGS sequence"/>
</dbReference>
<evidence type="ECO:0000256" key="3">
    <source>
        <dbReference type="ARBA" id="ARBA00023163"/>
    </source>
</evidence>
<proteinExistence type="predicted"/>
<accession>A0A5C8I905</accession>
<dbReference type="Pfam" id="PF00440">
    <property type="entry name" value="TetR_N"/>
    <property type="match status" value="1"/>
</dbReference>
<dbReference type="PANTHER" id="PTHR30055">
    <property type="entry name" value="HTH-TYPE TRANSCRIPTIONAL REGULATOR RUTR"/>
    <property type="match status" value="1"/>
</dbReference>
<sequence>MSQSATPSRESKRTITTRALVRTARAYAADRGLSGFTIEELCADAGVSRRTFFNYFASKEDAVLGMPLVRNDEDAVARFLTRPPVDGPGLSASLLDDLAVLAEARWRDLDMDPDSVAHLVAAAEREPRLVGRMVQLELEGEALDAGLVAQREDLPAGDVRAQVAAQLIGAIARGATQEFLTSADSESFSDILARRIRAARDLLTLPSPSTGPRP</sequence>
<name>A0A5C8I905_9MICO</name>
<organism evidence="6 7">
    <name type="scientific">Microbacterium saccharophilum</name>
    <dbReference type="NCBI Taxonomy" id="1213358"/>
    <lineage>
        <taxon>Bacteria</taxon>
        <taxon>Bacillati</taxon>
        <taxon>Actinomycetota</taxon>
        <taxon>Actinomycetes</taxon>
        <taxon>Micrococcales</taxon>
        <taxon>Microbacteriaceae</taxon>
        <taxon>Microbacterium</taxon>
    </lineage>
</organism>
<dbReference type="Gene3D" id="1.10.357.10">
    <property type="entry name" value="Tetracycline Repressor, domain 2"/>
    <property type="match status" value="1"/>
</dbReference>
<gene>
    <name evidence="6" type="ORF">FVP74_02495</name>
</gene>
<dbReference type="InterPro" id="IPR050109">
    <property type="entry name" value="HTH-type_TetR-like_transc_reg"/>
</dbReference>
<keyword evidence="2 4" id="KW-0238">DNA-binding</keyword>
<keyword evidence="1" id="KW-0805">Transcription regulation</keyword>
<dbReference type="PROSITE" id="PS50977">
    <property type="entry name" value="HTH_TETR_2"/>
    <property type="match status" value="1"/>
</dbReference>
<dbReference type="InterPro" id="IPR009057">
    <property type="entry name" value="Homeodomain-like_sf"/>
</dbReference>
<dbReference type="RefSeq" id="WP_147049535.1">
    <property type="nucleotide sequence ID" value="NZ_BKAH01000002.1"/>
</dbReference>
<dbReference type="InterPro" id="IPR023772">
    <property type="entry name" value="DNA-bd_HTH_TetR-type_CS"/>
</dbReference>
<keyword evidence="7" id="KW-1185">Reference proteome</keyword>
<dbReference type="AlphaFoldDB" id="A0A5C8I905"/>
<protein>
    <submittedName>
        <fullName evidence="6">TetR/AcrR family transcriptional regulator</fullName>
    </submittedName>
</protein>
<dbReference type="SUPFAM" id="SSF46689">
    <property type="entry name" value="Homeodomain-like"/>
    <property type="match status" value="1"/>
</dbReference>
<reference evidence="6 7" key="1">
    <citation type="submission" date="2019-08" db="EMBL/GenBank/DDBJ databases">
        <authorList>
            <person name="Dong K."/>
        </authorList>
    </citation>
    <scope>NUCLEOTIDE SEQUENCE [LARGE SCALE GENOMIC DNA]</scope>
    <source>
        <strain evidence="6 7">K-1</strain>
    </source>
</reference>
<comment type="caution">
    <text evidence="6">The sequence shown here is derived from an EMBL/GenBank/DDBJ whole genome shotgun (WGS) entry which is preliminary data.</text>
</comment>
<dbReference type="GO" id="GO:0003700">
    <property type="term" value="F:DNA-binding transcription factor activity"/>
    <property type="evidence" value="ECO:0007669"/>
    <property type="project" value="TreeGrafter"/>
</dbReference>
<feature type="domain" description="HTH tetR-type" evidence="5">
    <location>
        <begin position="14"/>
        <end position="74"/>
    </location>
</feature>
<dbReference type="PANTHER" id="PTHR30055:SF234">
    <property type="entry name" value="HTH-TYPE TRANSCRIPTIONAL REGULATOR BETI"/>
    <property type="match status" value="1"/>
</dbReference>
<dbReference type="OrthoDB" id="8688418at2"/>
<dbReference type="GO" id="GO:0000976">
    <property type="term" value="F:transcription cis-regulatory region binding"/>
    <property type="evidence" value="ECO:0007669"/>
    <property type="project" value="TreeGrafter"/>
</dbReference>
<evidence type="ECO:0000256" key="2">
    <source>
        <dbReference type="ARBA" id="ARBA00023125"/>
    </source>
</evidence>
<evidence type="ECO:0000313" key="6">
    <source>
        <dbReference type="EMBL" id="TXK15288.1"/>
    </source>
</evidence>
<dbReference type="EMBL" id="VRSX01000001">
    <property type="protein sequence ID" value="TXK15288.1"/>
    <property type="molecule type" value="Genomic_DNA"/>
</dbReference>
<evidence type="ECO:0000313" key="7">
    <source>
        <dbReference type="Proteomes" id="UP000321949"/>
    </source>
</evidence>
<keyword evidence="3" id="KW-0804">Transcription</keyword>
<evidence type="ECO:0000256" key="1">
    <source>
        <dbReference type="ARBA" id="ARBA00023015"/>
    </source>
</evidence>
<evidence type="ECO:0000259" key="5">
    <source>
        <dbReference type="PROSITE" id="PS50977"/>
    </source>
</evidence>
<dbReference type="InterPro" id="IPR001647">
    <property type="entry name" value="HTH_TetR"/>
</dbReference>
<evidence type="ECO:0000256" key="4">
    <source>
        <dbReference type="PROSITE-ProRule" id="PRU00335"/>
    </source>
</evidence>